<dbReference type="AlphaFoldDB" id="A0AAV1TN64"/>
<name>A0AAV1TN64_9STRA</name>
<evidence type="ECO:0000313" key="2">
    <source>
        <dbReference type="Proteomes" id="UP001162060"/>
    </source>
</evidence>
<dbReference type="Proteomes" id="UP001162060">
    <property type="component" value="Unassembled WGS sequence"/>
</dbReference>
<protein>
    <submittedName>
        <fullName evidence="1">Uncharacterized protein</fullName>
    </submittedName>
</protein>
<gene>
    <name evidence="1" type="ORF">PM001_LOCUS8986</name>
</gene>
<accession>A0AAV1TN64</accession>
<sequence length="111" mass="12071">MKRCKGKKIRTARALAGDDATSAAAERLARHCEWHVFSQVDAQAVFSRMALQGCDSAERDRLFRPVSGVRPNRLKAGSPCLACVAANSVKPHASVFLPPLFSELFALSSTR</sequence>
<reference evidence="1" key="1">
    <citation type="submission" date="2024-01" db="EMBL/GenBank/DDBJ databases">
        <authorList>
            <person name="Webb A."/>
        </authorList>
    </citation>
    <scope>NUCLEOTIDE SEQUENCE</scope>
    <source>
        <strain evidence="1">Pm1</strain>
    </source>
</reference>
<proteinExistence type="predicted"/>
<organism evidence="1 2">
    <name type="scientific">Peronospora matthiolae</name>
    <dbReference type="NCBI Taxonomy" id="2874970"/>
    <lineage>
        <taxon>Eukaryota</taxon>
        <taxon>Sar</taxon>
        <taxon>Stramenopiles</taxon>
        <taxon>Oomycota</taxon>
        <taxon>Peronosporomycetes</taxon>
        <taxon>Peronosporales</taxon>
        <taxon>Peronosporaceae</taxon>
        <taxon>Peronospora</taxon>
    </lineage>
</organism>
<comment type="caution">
    <text evidence="1">The sequence shown here is derived from an EMBL/GenBank/DDBJ whole genome shotgun (WGS) entry which is preliminary data.</text>
</comment>
<evidence type="ECO:0000313" key="1">
    <source>
        <dbReference type="EMBL" id="CAK7923836.1"/>
    </source>
</evidence>
<dbReference type="EMBL" id="CAKLBY020000071">
    <property type="protein sequence ID" value="CAK7923836.1"/>
    <property type="molecule type" value="Genomic_DNA"/>
</dbReference>